<gene>
    <name evidence="4" type="ORF">CHS0354_000593</name>
</gene>
<dbReference type="SUPFAM" id="SSF63829">
    <property type="entry name" value="Calcium-dependent phosphotriesterase"/>
    <property type="match status" value="1"/>
</dbReference>
<comment type="subcellular location">
    <subcellularLocation>
        <location evidence="1">Cell envelope</location>
    </subcellularLocation>
</comment>
<dbReference type="Pfam" id="PF01436">
    <property type="entry name" value="NHL"/>
    <property type="match status" value="1"/>
</dbReference>
<evidence type="ECO:0000313" key="4">
    <source>
        <dbReference type="EMBL" id="KAK3604929.1"/>
    </source>
</evidence>
<dbReference type="InterPro" id="IPR011042">
    <property type="entry name" value="6-blade_b-propeller_TolB-like"/>
</dbReference>
<dbReference type="InterPro" id="IPR001258">
    <property type="entry name" value="NHL_repeat"/>
</dbReference>
<keyword evidence="2" id="KW-0677">Repeat</keyword>
<dbReference type="InterPro" id="IPR042229">
    <property type="entry name" value="Listeria/Bacterioides_rpt_sf"/>
</dbReference>
<reference evidence="4" key="3">
    <citation type="submission" date="2023-05" db="EMBL/GenBank/DDBJ databases">
        <authorList>
            <person name="Smith C.H."/>
        </authorList>
    </citation>
    <scope>NUCLEOTIDE SEQUENCE</scope>
    <source>
        <strain evidence="4">CHS0354</strain>
        <tissue evidence="4">Mantle</tissue>
    </source>
</reference>
<keyword evidence="5" id="KW-1185">Reference proteome</keyword>
<organism evidence="4 5">
    <name type="scientific">Potamilus streckersoni</name>
    <dbReference type="NCBI Taxonomy" id="2493646"/>
    <lineage>
        <taxon>Eukaryota</taxon>
        <taxon>Metazoa</taxon>
        <taxon>Spiralia</taxon>
        <taxon>Lophotrochozoa</taxon>
        <taxon>Mollusca</taxon>
        <taxon>Bivalvia</taxon>
        <taxon>Autobranchia</taxon>
        <taxon>Heteroconchia</taxon>
        <taxon>Palaeoheterodonta</taxon>
        <taxon>Unionida</taxon>
        <taxon>Unionoidea</taxon>
        <taxon>Unionidae</taxon>
        <taxon>Ambleminae</taxon>
        <taxon>Lampsilini</taxon>
        <taxon>Potamilus</taxon>
    </lineage>
</organism>
<dbReference type="Proteomes" id="UP001195483">
    <property type="component" value="Unassembled WGS sequence"/>
</dbReference>
<evidence type="ECO:0000313" key="5">
    <source>
        <dbReference type="Proteomes" id="UP001195483"/>
    </source>
</evidence>
<accession>A0AAE0T6Z9</accession>
<dbReference type="Gene3D" id="2.60.40.4270">
    <property type="entry name" value="Listeria-Bacteroides repeat domain"/>
    <property type="match status" value="1"/>
</dbReference>
<dbReference type="Gene3D" id="2.120.10.30">
    <property type="entry name" value="TolB, C-terminal domain"/>
    <property type="match status" value="1"/>
</dbReference>
<dbReference type="PANTHER" id="PTHR13833">
    <property type="match status" value="1"/>
</dbReference>
<dbReference type="Pfam" id="PF09479">
    <property type="entry name" value="Flg_new"/>
    <property type="match status" value="1"/>
</dbReference>
<dbReference type="PANTHER" id="PTHR13833:SF71">
    <property type="entry name" value="NHL DOMAIN-CONTAINING PROTEIN"/>
    <property type="match status" value="1"/>
</dbReference>
<comment type="caution">
    <text evidence="4">The sequence shown here is derived from an EMBL/GenBank/DDBJ whole genome shotgun (WGS) entry which is preliminary data.</text>
</comment>
<protein>
    <submittedName>
        <fullName evidence="4">Uncharacterized protein</fullName>
    </submittedName>
</protein>
<dbReference type="EMBL" id="JAEAOA010000085">
    <property type="protein sequence ID" value="KAK3604929.1"/>
    <property type="molecule type" value="Genomic_DNA"/>
</dbReference>
<dbReference type="InterPro" id="IPR013378">
    <property type="entry name" value="InlB-like_B-rpt"/>
</dbReference>
<name>A0AAE0T6Z9_9BIVA</name>
<dbReference type="AlphaFoldDB" id="A0AAE0T6Z9"/>
<dbReference type="Gene3D" id="1.20.5.340">
    <property type="match status" value="1"/>
</dbReference>
<evidence type="ECO:0000256" key="1">
    <source>
        <dbReference type="ARBA" id="ARBA00004196"/>
    </source>
</evidence>
<evidence type="ECO:0000256" key="2">
    <source>
        <dbReference type="ARBA" id="ARBA00022737"/>
    </source>
</evidence>
<proteinExistence type="predicted"/>
<evidence type="ECO:0000256" key="3">
    <source>
        <dbReference type="SAM" id="MobiDB-lite"/>
    </source>
</evidence>
<reference evidence="4" key="2">
    <citation type="journal article" date="2021" name="Genome Biol. Evol.">
        <title>Developing a high-quality reference genome for a parasitic bivalve with doubly uniparental inheritance (Bivalvia: Unionida).</title>
        <authorList>
            <person name="Smith C.H."/>
        </authorList>
    </citation>
    <scope>NUCLEOTIDE SEQUENCE</scope>
    <source>
        <strain evidence="4">CHS0354</strain>
        <tissue evidence="4">Mantle</tissue>
    </source>
</reference>
<reference evidence="4" key="1">
    <citation type="journal article" date="2021" name="Genome Biol. Evol.">
        <title>A High-Quality Reference Genome for a Parasitic Bivalve with Doubly Uniparental Inheritance (Bivalvia: Unionida).</title>
        <authorList>
            <person name="Smith C.H."/>
        </authorList>
    </citation>
    <scope>NUCLEOTIDE SEQUENCE</scope>
    <source>
        <strain evidence="4">CHS0354</strain>
    </source>
</reference>
<feature type="region of interest" description="Disordered" evidence="3">
    <location>
        <begin position="173"/>
        <end position="202"/>
    </location>
</feature>
<sequence>MRSGHPEPNPSPNSNQALKTPIDLKATAVTCNSVGCSEESAAVSATTQDLNIEVNENVANANKGTLRYKWESASPGSDVFDDYNVTQSAFLLTRGAITLAINGKRFRCVVSNEEDSVTSSVVTLTVNPQGNVTTHAGNVTTHAGNSTTHAGNVTTHAGNVTTHAGNVTTHAGNSTTHAGNSTTHAGNAVTPTGNAITPTGNAITPTGNAVTLSIIRNYEEENDKKRFDAHFAGRISAYGGRMSTPTPTFTVTLNANKGTFGTSETATVSVESGKTVPTTTGLPSRANHTILKWNTQANGTGTNFVFGETSVTANITIYAQWDEVWVVSSFVGGIIGSDDGTGADARFRNPSGIGVDGSGNIYVSDFVDRKIRKITSTGVVTTLAGSGAKGSTDGTGTAASFKDPNGIAVDGSGNIYVTDYNHKIRKIVLEK</sequence>